<dbReference type="RefSeq" id="WP_137257423.1">
    <property type="nucleotide sequence ID" value="NZ_JBHSPQ010000003.1"/>
</dbReference>
<dbReference type="GO" id="GO:0061522">
    <property type="term" value="F:1,4-dihydroxy-2-naphthoyl-CoA thioesterase activity"/>
    <property type="evidence" value="ECO:0007669"/>
    <property type="project" value="TreeGrafter"/>
</dbReference>
<dbReference type="PANTHER" id="PTHR43240">
    <property type="entry name" value="1,4-DIHYDROXY-2-NAPHTHOYL-COA THIOESTERASE 1"/>
    <property type="match status" value="1"/>
</dbReference>
<dbReference type="Gene3D" id="3.10.129.10">
    <property type="entry name" value="Hotdog Thioesterase"/>
    <property type="match status" value="1"/>
</dbReference>
<dbReference type="SUPFAM" id="SSF54637">
    <property type="entry name" value="Thioesterase/thiol ester dehydrase-isomerase"/>
    <property type="match status" value="1"/>
</dbReference>
<proteinExistence type="predicted"/>
<dbReference type="PANTHER" id="PTHR43240:SF1">
    <property type="entry name" value="BLR5584 PROTEIN"/>
    <property type="match status" value="1"/>
</dbReference>
<dbReference type="AlphaFoldDB" id="A0A4U3LPS8"/>
<keyword evidence="4" id="KW-1185">Reference proteome</keyword>
<dbReference type="OrthoDB" id="9813282at2"/>
<sequence>MTETQQASRSRTFTWTDPAETAARVGSSTGLEMLQAMRDGLIPAPPILQLVGATGFEAEEGKVTVYMPAAEFHYNPLGSVHGGVIATLLDTAAGCTVHSTLPAGVGYTSLDLMTRFIKPVTVNSGVLRCEGAIISRGRRTAVAESHLYDERGKLLAHATSTCLLFELPPQA</sequence>
<dbReference type="NCBIfam" id="TIGR00369">
    <property type="entry name" value="unchar_dom_1"/>
    <property type="match status" value="1"/>
</dbReference>
<name>A0A4U3LPS8_9ACTN</name>
<protein>
    <submittedName>
        <fullName evidence="3">PaaI family thioesterase</fullName>
    </submittedName>
</protein>
<dbReference type="InterPro" id="IPR003736">
    <property type="entry name" value="PAAI_dom"/>
</dbReference>
<feature type="domain" description="Thioesterase" evidence="2">
    <location>
        <begin position="78"/>
        <end position="155"/>
    </location>
</feature>
<evidence type="ECO:0000313" key="3">
    <source>
        <dbReference type="EMBL" id="TKK76556.1"/>
    </source>
</evidence>
<organism evidence="3 4">
    <name type="scientific">Kribbella jiaozuonensis</name>
    <dbReference type="NCBI Taxonomy" id="2575441"/>
    <lineage>
        <taxon>Bacteria</taxon>
        <taxon>Bacillati</taxon>
        <taxon>Actinomycetota</taxon>
        <taxon>Actinomycetes</taxon>
        <taxon>Propionibacteriales</taxon>
        <taxon>Kribbellaceae</taxon>
        <taxon>Kribbella</taxon>
    </lineage>
</organism>
<comment type="caution">
    <text evidence="3">The sequence shown here is derived from an EMBL/GenBank/DDBJ whole genome shotgun (WGS) entry which is preliminary data.</text>
</comment>
<dbReference type="EMBL" id="SZPZ01000004">
    <property type="protein sequence ID" value="TKK76556.1"/>
    <property type="molecule type" value="Genomic_DNA"/>
</dbReference>
<dbReference type="InterPro" id="IPR029069">
    <property type="entry name" value="HotDog_dom_sf"/>
</dbReference>
<dbReference type="GO" id="GO:0005829">
    <property type="term" value="C:cytosol"/>
    <property type="evidence" value="ECO:0007669"/>
    <property type="project" value="TreeGrafter"/>
</dbReference>
<gene>
    <name evidence="3" type="ORF">FDA38_29740</name>
</gene>
<accession>A0A4U3LPS8</accession>
<reference evidence="3 4" key="1">
    <citation type="submission" date="2019-04" db="EMBL/GenBank/DDBJ databases">
        <title>Kribbella sp. NEAU-THZ 27 nov., a novel actinomycete isolated from soil.</title>
        <authorList>
            <person name="Duan L."/>
        </authorList>
    </citation>
    <scope>NUCLEOTIDE SEQUENCE [LARGE SCALE GENOMIC DNA]</scope>
    <source>
        <strain evidence="4">NEAU-THZ27</strain>
    </source>
</reference>
<dbReference type="Pfam" id="PF03061">
    <property type="entry name" value="4HBT"/>
    <property type="match status" value="1"/>
</dbReference>
<dbReference type="InterPro" id="IPR006683">
    <property type="entry name" value="Thioestr_dom"/>
</dbReference>
<dbReference type="Proteomes" id="UP000305836">
    <property type="component" value="Unassembled WGS sequence"/>
</dbReference>
<evidence type="ECO:0000259" key="2">
    <source>
        <dbReference type="Pfam" id="PF03061"/>
    </source>
</evidence>
<evidence type="ECO:0000313" key="4">
    <source>
        <dbReference type="Proteomes" id="UP000305836"/>
    </source>
</evidence>
<keyword evidence="1" id="KW-0378">Hydrolase</keyword>
<evidence type="ECO:0000256" key="1">
    <source>
        <dbReference type="ARBA" id="ARBA00022801"/>
    </source>
</evidence>
<dbReference type="CDD" id="cd03443">
    <property type="entry name" value="PaaI_thioesterase"/>
    <property type="match status" value="1"/>
</dbReference>